<dbReference type="AlphaFoldDB" id="A0A2W5WP23"/>
<dbReference type="Proteomes" id="UP000248783">
    <property type="component" value="Unassembled WGS sequence"/>
</dbReference>
<protein>
    <submittedName>
        <fullName evidence="2">Glyoxalase</fullName>
    </submittedName>
</protein>
<gene>
    <name evidence="2" type="ORF">DNL40_08930</name>
</gene>
<organism evidence="2 3">
    <name type="scientific">Xylanimonas oleitrophica</name>
    <dbReference type="NCBI Taxonomy" id="2607479"/>
    <lineage>
        <taxon>Bacteria</taxon>
        <taxon>Bacillati</taxon>
        <taxon>Actinomycetota</taxon>
        <taxon>Actinomycetes</taxon>
        <taxon>Micrococcales</taxon>
        <taxon>Promicromonosporaceae</taxon>
        <taxon>Xylanimonas</taxon>
    </lineage>
</organism>
<dbReference type="PROSITE" id="PS51819">
    <property type="entry name" value="VOC"/>
    <property type="match status" value="1"/>
</dbReference>
<sequence length="142" mass="15467">MTTRGHLHHLEIWLREAPSPDSGLPWLLAELGYRREQTWGSGESWHLGGSYVVLESGPDVVDTPHERTRPGMNHVAFFAGTPAEVEALAASATGHGFTLMFPDRHPFAGGPDHYAAYLEDEAGFEVELVAHPYAPAAARPEG</sequence>
<keyword evidence="3" id="KW-1185">Reference proteome</keyword>
<reference evidence="2 3" key="1">
    <citation type="submission" date="2018-06" db="EMBL/GenBank/DDBJ databases">
        <title>Whole genome sequencing of a novel hydrocarbon degrading bacterial strain, PW21 isolated from oil contaminated produced water sample.</title>
        <authorList>
            <person name="Nagkirti P."/>
            <person name="Shaikh A."/>
            <person name="Gowdaman V."/>
            <person name="Engineer A.E."/>
            <person name="Dagar S."/>
            <person name="Dhakephalkar P.K."/>
        </authorList>
    </citation>
    <scope>NUCLEOTIDE SEQUENCE [LARGE SCALE GENOMIC DNA]</scope>
    <source>
        <strain evidence="2 3">PW21</strain>
    </source>
</reference>
<evidence type="ECO:0000313" key="3">
    <source>
        <dbReference type="Proteomes" id="UP000248783"/>
    </source>
</evidence>
<proteinExistence type="predicted"/>
<evidence type="ECO:0000259" key="1">
    <source>
        <dbReference type="PROSITE" id="PS51819"/>
    </source>
</evidence>
<dbReference type="EMBL" id="QKWH01000005">
    <property type="protein sequence ID" value="PZR53117.1"/>
    <property type="molecule type" value="Genomic_DNA"/>
</dbReference>
<dbReference type="Gene3D" id="3.10.180.10">
    <property type="entry name" value="2,3-Dihydroxybiphenyl 1,2-Dioxygenase, domain 1"/>
    <property type="match status" value="1"/>
</dbReference>
<dbReference type="Pfam" id="PF00903">
    <property type="entry name" value="Glyoxalase"/>
    <property type="match status" value="1"/>
</dbReference>
<feature type="domain" description="VOC" evidence="1">
    <location>
        <begin position="6"/>
        <end position="131"/>
    </location>
</feature>
<dbReference type="RefSeq" id="WP_111250910.1">
    <property type="nucleotide sequence ID" value="NZ_QKWH01000005.1"/>
</dbReference>
<dbReference type="InterPro" id="IPR037523">
    <property type="entry name" value="VOC_core"/>
</dbReference>
<accession>A0A2W5WP23</accession>
<dbReference type="SUPFAM" id="SSF54593">
    <property type="entry name" value="Glyoxalase/Bleomycin resistance protein/Dihydroxybiphenyl dioxygenase"/>
    <property type="match status" value="1"/>
</dbReference>
<name>A0A2W5WP23_9MICO</name>
<dbReference type="InterPro" id="IPR004360">
    <property type="entry name" value="Glyas_Fos-R_dOase_dom"/>
</dbReference>
<dbReference type="InterPro" id="IPR029068">
    <property type="entry name" value="Glyas_Bleomycin-R_OHBP_Dase"/>
</dbReference>
<comment type="caution">
    <text evidence="2">The sequence shown here is derived from an EMBL/GenBank/DDBJ whole genome shotgun (WGS) entry which is preliminary data.</text>
</comment>
<evidence type="ECO:0000313" key="2">
    <source>
        <dbReference type="EMBL" id="PZR53117.1"/>
    </source>
</evidence>